<name>A0A0E4C9S5_9FIRM</name>
<keyword evidence="1" id="KW-1133">Transmembrane helix</keyword>
<keyword evidence="1" id="KW-0812">Transmembrane</keyword>
<protein>
    <submittedName>
        <fullName evidence="2">Uncharacterized</fullName>
    </submittedName>
</protein>
<keyword evidence="3" id="KW-1185">Reference proteome</keyword>
<evidence type="ECO:0000256" key="1">
    <source>
        <dbReference type="SAM" id="Phobius"/>
    </source>
</evidence>
<evidence type="ECO:0000313" key="2">
    <source>
        <dbReference type="EMBL" id="CFY11268.1"/>
    </source>
</evidence>
<keyword evidence="1" id="KW-0472">Membrane</keyword>
<reference evidence="2 3" key="1">
    <citation type="submission" date="2015-03" db="EMBL/GenBank/DDBJ databases">
        <authorList>
            <person name="Murphy D."/>
        </authorList>
    </citation>
    <scope>NUCLEOTIDE SEQUENCE [LARGE SCALE GENOMIC DNA]</scope>
    <source>
        <strain evidence="2 3">OL-4</strain>
    </source>
</reference>
<accession>A0A0E4C9S5</accession>
<sequence length="39" mass="4302">MDSIATFVTILLVIMSIGLALAVAAVFLVNSKHDWWNKL</sequence>
<proteinExistence type="predicted"/>
<dbReference type="EMBL" id="CGIH01000053">
    <property type="protein sequence ID" value="CFY11268.1"/>
    <property type="molecule type" value="Genomic_DNA"/>
</dbReference>
<feature type="transmembrane region" description="Helical" evidence="1">
    <location>
        <begin position="6"/>
        <end position="29"/>
    </location>
</feature>
<gene>
    <name evidence="2" type="ORF">2780</name>
</gene>
<dbReference type="Proteomes" id="UP000045545">
    <property type="component" value="Unassembled WGS sequence"/>
</dbReference>
<organism evidence="2 3">
    <name type="scientific">Syntrophomonas zehnderi OL-4</name>
    <dbReference type="NCBI Taxonomy" id="690567"/>
    <lineage>
        <taxon>Bacteria</taxon>
        <taxon>Bacillati</taxon>
        <taxon>Bacillota</taxon>
        <taxon>Clostridia</taxon>
        <taxon>Eubacteriales</taxon>
        <taxon>Syntrophomonadaceae</taxon>
        <taxon>Syntrophomonas</taxon>
    </lineage>
</organism>
<evidence type="ECO:0000313" key="3">
    <source>
        <dbReference type="Proteomes" id="UP000045545"/>
    </source>
</evidence>
<dbReference type="AlphaFoldDB" id="A0A0E4C9S5"/>